<organism evidence="11 12">
    <name type="scientific">Oleomonas cavernae</name>
    <dbReference type="NCBI Taxonomy" id="2320859"/>
    <lineage>
        <taxon>Bacteria</taxon>
        <taxon>Pseudomonadati</taxon>
        <taxon>Pseudomonadota</taxon>
        <taxon>Alphaproteobacteria</taxon>
        <taxon>Acetobacterales</taxon>
        <taxon>Acetobacteraceae</taxon>
        <taxon>Oleomonas</taxon>
    </lineage>
</organism>
<evidence type="ECO:0000313" key="11">
    <source>
        <dbReference type="EMBL" id="RJF87880.1"/>
    </source>
</evidence>
<name>A0A418WD13_9PROT</name>
<dbReference type="CDD" id="cd05398">
    <property type="entry name" value="NT_ClassII-CCAase"/>
    <property type="match status" value="1"/>
</dbReference>
<dbReference type="OrthoDB" id="9805698at2"/>
<comment type="similarity">
    <text evidence="8">Belongs to the tRNA nucleotidyltransferase/poly(A) polymerase family.</text>
</comment>
<protein>
    <submittedName>
        <fullName evidence="11">CCA tRNA nucleotidyltransferase</fullName>
    </submittedName>
</protein>
<keyword evidence="7" id="KW-0460">Magnesium</keyword>
<evidence type="ECO:0000256" key="6">
    <source>
        <dbReference type="ARBA" id="ARBA00022741"/>
    </source>
</evidence>
<reference evidence="11 12" key="1">
    <citation type="submission" date="2018-09" db="EMBL/GenBank/DDBJ databases">
        <authorList>
            <person name="Zhu H."/>
        </authorList>
    </citation>
    <scope>NUCLEOTIDE SEQUENCE [LARGE SCALE GENOMIC DNA]</scope>
    <source>
        <strain evidence="11 12">K1W22B-8</strain>
    </source>
</reference>
<keyword evidence="2 8" id="KW-0808">Transferase</keyword>
<dbReference type="RefSeq" id="WP_119778515.1">
    <property type="nucleotide sequence ID" value="NZ_QYUK01000011.1"/>
</dbReference>
<dbReference type="SUPFAM" id="SSF81301">
    <property type="entry name" value="Nucleotidyltransferase"/>
    <property type="match status" value="1"/>
</dbReference>
<keyword evidence="3" id="KW-0819">tRNA processing</keyword>
<evidence type="ECO:0000313" key="12">
    <source>
        <dbReference type="Proteomes" id="UP000284605"/>
    </source>
</evidence>
<proteinExistence type="inferred from homology"/>
<dbReference type="InterPro" id="IPR050264">
    <property type="entry name" value="Bact_CCA-adding_enz_type3_sf"/>
</dbReference>
<dbReference type="InterPro" id="IPR032828">
    <property type="entry name" value="PolyA_RNA-bd"/>
</dbReference>
<dbReference type="InterPro" id="IPR043519">
    <property type="entry name" value="NT_sf"/>
</dbReference>
<feature type="domain" description="Poly A polymerase head" evidence="9">
    <location>
        <begin position="43"/>
        <end position="164"/>
    </location>
</feature>
<dbReference type="PANTHER" id="PTHR46173">
    <property type="entry name" value="CCA TRNA NUCLEOTIDYLTRANSFERASE 1, MITOCHONDRIAL"/>
    <property type="match status" value="1"/>
</dbReference>
<gene>
    <name evidence="11" type="ORF">D3874_13300</name>
</gene>
<evidence type="ECO:0000256" key="2">
    <source>
        <dbReference type="ARBA" id="ARBA00022679"/>
    </source>
</evidence>
<dbReference type="SUPFAM" id="SSF81891">
    <property type="entry name" value="Poly A polymerase C-terminal region-like"/>
    <property type="match status" value="1"/>
</dbReference>
<keyword evidence="5" id="KW-0479">Metal-binding</keyword>
<dbReference type="Pfam" id="PF01743">
    <property type="entry name" value="PolyA_pol"/>
    <property type="match status" value="1"/>
</dbReference>
<evidence type="ECO:0000256" key="4">
    <source>
        <dbReference type="ARBA" id="ARBA00022695"/>
    </source>
</evidence>
<keyword evidence="8" id="KW-0694">RNA-binding</keyword>
<sequence>MSDGPASDGPTVAPLRLPEGGWREARWTRAVVAALTGDGQRVRFVGGCVRDALLGLEPFDVDIATPDTPQTVMALARRAGLHVVPTGIDHGTVTVIADHHPLEVTTLRRDVETDGRHAVVAFTDDWAADAARRDFTINALYADPDGTLFDPVGGHHDLLAGRVRFIGDPAARLAEDYLRALRFFRFHARFAQGPADGAAVAAIRAARDRLDRLSSERVRAELFKILALPQAVATIALMIEVGVLPALLPAARNQARLARLIAAGDGGDALLRLASLLPDRPGAGREVAERLKMSNADRDRLCAALDPLAPDPDLRRLIHRAGRRRAVDRALLDAQPDLARRLDIIKVPAFPLRGADLVKLGVPAGPAMGELLAAVEAWWLDGGLAADHDACLAEARRRLNG</sequence>
<accession>A0A418WD13</accession>
<evidence type="ECO:0000256" key="3">
    <source>
        <dbReference type="ARBA" id="ARBA00022694"/>
    </source>
</evidence>
<evidence type="ECO:0000256" key="1">
    <source>
        <dbReference type="ARBA" id="ARBA00001946"/>
    </source>
</evidence>
<evidence type="ECO:0000256" key="5">
    <source>
        <dbReference type="ARBA" id="ARBA00022723"/>
    </source>
</evidence>
<dbReference type="GO" id="GO:0000166">
    <property type="term" value="F:nucleotide binding"/>
    <property type="evidence" value="ECO:0007669"/>
    <property type="project" value="UniProtKB-KW"/>
</dbReference>
<feature type="domain" description="tRNA nucleotidyltransferase/poly(A) polymerase RNA and SrmB- binding" evidence="10">
    <location>
        <begin position="200"/>
        <end position="251"/>
    </location>
</feature>
<evidence type="ECO:0000256" key="8">
    <source>
        <dbReference type="RuleBase" id="RU003953"/>
    </source>
</evidence>
<dbReference type="AlphaFoldDB" id="A0A418WD13"/>
<evidence type="ECO:0000259" key="10">
    <source>
        <dbReference type="Pfam" id="PF12627"/>
    </source>
</evidence>
<dbReference type="GO" id="GO:0046872">
    <property type="term" value="F:metal ion binding"/>
    <property type="evidence" value="ECO:0007669"/>
    <property type="project" value="UniProtKB-KW"/>
</dbReference>
<dbReference type="GO" id="GO:0000049">
    <property type="term" value="F:tRNA binding"/>
    <property type="evidence" value="ECO:0007669"/>
    <property type="project" value="TreeGrafter"/>
</dbReference>
<keyword evidence="12" id="KW-1185">Reference proteome</keyword>
<dbReference type="Gene3D" id="3.30.460.10">
    <property type="entry name" value="Beta Polymerase, domain 2"/>
    <property type="match status" value="1"/>
</dbReference>
<comment type="cofactor">
    <cofactor evidence="1">
        <name>Mg(2+)</name>
        <dbReference type="ChEBI" id="CHEBI:18420"/>
    </cofactor>
</comment>
<dbReference type="InterPro" id="IPR002646">
    <property type="entry name" value="PolA_pol_head_dom"/>
</dbReference>
<keyword evidence="6" id="KW-0547">Nucleotide-binding</keyword>
<dbReference type="GO" id="GO:0008033">
    <property type="term" value="P:tRNA processing"/>
    <property type="evidence" value="ECO:0007669"/>
    <property type="project" value="UniProtKB-KW"/>
</dbReference>
<evidence type="ECO:0000259" key="9">
    <source>
        <dbReference type="Pfam" id="PF01743"/>
    </source>
</evidence>
<evidence type="ECO:0000256" key="7">
    <source>
        <dbReference type="ARBA" id="ARBA00022842"/>
    </source>
</evidence>
<comment type="caution">
    <text evidence="11">The sequence shown here is derived from an EMBL/GenBank/DDBJ whole genome shotgun (WGS) entry which is preliminary data.</text>
</comment>
<dbReference type="GO" id="GO:0016779">
    <property type="term" value="F:nucleotidyltransferase activity"/>
    <property type="evidence" value="ECO:0007669"/>
    <property type="project" value="UniProtKB-KW"/>
</dbReference>
<dbReference type="Pfam" id="PF12627">
    <property type="entry name" value="PolyA_pol_RNAbd"/>
    <property type="match status" value="1"/>
</dbReference>
<dbReference type="Proteomes" id="UP000284605">
    <property type="component" value="Unassembled WGS sequence"/>
</dbReference>
<keyword evidence="4" id="KW-0548">Nucleotidyltransferase</keyword>
<dbReference type="Gene3D" id="1.10.3090.10">
    <property type="entry name" value="cca-adding enzyme, domain 2"/>
    <property type="match status" value="1"/>
</dbReference>
<dbReference type="EMBL" id="QYUK01000011">
    <property type="protein sequence ID" value="RJF87880.1"/>
    <property type="molecule type" value="Genomic_DNA"/>
</dbReference>
<dbReference type="PANTHER" id="PTHR46173:SF1">
    <property type="entry name" value="CCA TRNA NUCLEOTIDYLTRANSFERASE 1, MITOCHONDRIAL"/>
    <property type="match status" value="1"/>
</dbReference>